<evidence type="ECO:0000313" key="2">
    <source>
        <dbReference type="EMBL" id="PXF42911.1"/>
    </source>
</evidence>
<feature type="compositionally biased region" description="Pro residues" evidence="1">
    <location>
        <begin position="11"/>
        <end position="21"/>
    </location>
</feature>
<protein>
    <submittedName>
        <fullName evidence="2">Uncharacterized protein</fullName>
    </submittedName>
</protein>
<evidence type="ECO:0000256" key="1">
    <source>
        <dbReference type="SAM" id="MobiDB-lite"/>
    </source>
</evidence>
<feature type="region of interest" description="Disordered" evidence="1">
    <location>
        <begin position="1"/>
        <end position="51"/>
    </location>
</feature>
<organism evidence="2 3">
    <name type="scientific">Gracilariopsis chorda</name>
    <dbReference type="NCBI Taxonomy" id="448386"/>
    <lineage>
        <taxon>Eukaryota</taxon>
        <taxon>Rhodophyta</taxon>
        <taxon>Florideophyceae</taxon>
        <taxon>Rhodymeniophycidae</taxon>
        <taxon>Gracilariales</taxon>
        <taxon>Gracilariaceae</taxon>
        <taxon>Gracilariopsis</taxon>
    </lineage>
</organism>
<dbReference type="Proteomes" id="UP000247409">
    <property type="component" value="Unassembled WGS sequence"/>
</dbReference>
<dbReference type="OrthoDB" id="2779at2759"/>
<gene>
    <name evidence="2" type="ORF">BWQ96_07358</name>
</gene>
<evidence type="ECO:0000313" key="3">
    <source>
        <dbReference type="Proteomes" id="UP000247409"/>
    </source>
</evidence>
<dbReference type="EMBL" id="NBIV01000145">
    <property type="protein sequence ID" value="PXF42911.1"/>
    <property type="molecule type" value="Genomic_DNA"/>
</dbReference>
<name>A0A2V3ILF3_9FLOR</name>
<reference evidence="2 3" key="1">
    <citation type="journal article" date="2018" name="Mol. Biol. Evol.">
        <title>Analysis of the draft genome of the red seaweed Gracilariopsis chorda provides insights into genome size evolution in Rhodophyta.</title>
        <authorList>
            <person name="Lee J."/>
            <person name="Yang E.C."/>
            <person name="Graf L."/>
            <person name="Yang J.H."/>
            <person name="Qiu H."/>
            <person name="Zel Zion U."/>
            <person name="Chan C.X."/>
            <person name="Stephens T.G."/>
            <person name="Weber A.P.M."/>
            <person name="Boo G.H."/>
            <person name="Boo S.M."/>
            <person name="Kim K.M."/>
            <person name="Shin Y."/>
            <person name="Jung M."/>
            <person name="Lee S.J."/>
            <person name="Yim H.S."/>
            <person name="Lee J.H."/>
            <person name="Bhattacharya D."/>
            <person name="Yoon H.S."/>
        </authorList>
    </citation>
    <scope>NUCLEOTIDE SEQUENCE [LARGE SCALE GENOMIC DNA]</scope>
    <source>
        <strain evidence="2 3">SKKU-2015</strain>
        <tissue evidence="2">Whole body</tissue>
    </source>
</reference>
<accession>A0A2V3ILF3</accession>
<dbReference type="AlphaFoldDB" id="A0A2V3ILF3"/>
<feature type="compositionally biased region" description="Low complexity" evidence="1">
    <location>
        <begin position="22"/>
        <end position="34"/>
    </location>
</feature>
<keyword evidence="3" id="KW-1185">Reference proteome</keyword>
<sequence length="307" mass="33692">MHPPLTFVKPPLLPLSPPPKPLRTLLCKAPSKAPSKPPSKPPRRPPTRPRGYWCSLSNTLSELARYLDGSTTLPTARELEAAGRSDLAGALRRHGWAYVADKTGLQLASIARPRSIHLAACTPSPPLRMRPYMYWRNFDNLQAQLEPYIQNGGLPTAKQLLQAGRSELIRAISIHGGWKPVAKRMNVRPSSKPDWSDLSVVLRHVRLAAQTAGLSDAHLPGVPVLRRYGTRGLLSAIRTRHGGLSNIARIMSSSETPSPPTLRKPRVTGLSTRLETKSCAVQTNCLNIIRPRTCQPPPSFGEWAGLI</sequence>
<comment type="caution">
    <text evidence="2">The sequence shown here is derived from an EMBL/GenBank/DDBJ whole genome shotgun (WGS) entry which is preliminary data.</text>
</comment>
<proteinExistence type="predicted"/>